<keyword evidence="2" id="KW-1185">Reference proteome</keyword>
<organism evidence="1 2">
    <name type="scientific">Ophiobolus disseminans</name>
    <dbReference type="NCBI Taxonomy" id="1469910"/>
    <lineage>
        <taxon>Eukaryota</taxon>
        <taxon>Fungi</taxon>
        <taxon>Dikarya</taxon>
        <taxon>Ascomycota</taxon>
        <taxon>Pezizomycotina</taxon>
        <taxon>Dothideomycetes</taxon>
        <taxon>Pleosporomycetidae</taxon>
        <taxon>Pleosporales</taxon>
        <taxon>Pleosporineae</taxon>
        <taxon>Phaeosphaeriaceae</taxon>
        <taxon>Ophiobolus</taxon>
    </lineage>
</organism>
<dbReference type="Proteomes" id="UP000799424">
    <property type="component" value="Unassembled WGS sequence"/>
</dbReference>
<dbReference type="AlphaFoldDB" id="A0A6A6ZNX6"/>
<evidence type="ECO:0000313" key="2">
    <source>
        <dbReference type="Proteomes" id="UP000799424"/>
    </source>
</evidence>
<dbReference type="OrthoDB" id="10633325at2759"/>
<protein>
    <submittedName>
        <fullName evidence="1">Uncharacterized protein</fullName>
    </submittedName>
</protein>
<proteinExistence type="predicted"/>
<accession>A0A6A6ZNX6</accession>
<gene>
    <name evidence="1" type="ORF">CC86DRAFT_410167</name>
</gene>
<reference evidence="1" key="1">
    <citation type="journal article" date="2020" name="Stud. Mycol.">
        <title>101 Dothideomycetes genomes: a test case for predicting lifestyles and emergence of pathogens.</title>
        <authorList>
            <person name="Haridas S."/>
            <person name="Albert R."/>
            <person name="Binder M."/>
            <person name="Bloem J."/>
            <person name="Labutti K."/>
            <person name="Salamov A."/>
            <person name="Andreopoulos B."/>
            <person name="Baker S."/>
            <person name="Barry K."/>
            <person name="Bills G."/>
            <person name="Bluhm B."/>
            <person name="Cannon C."/>
            <person name="Castanera R."/>
            <person name="Culley D."/>
            <person name="Daum C."/>
            <person name="Ezra D."/>
            <person name="Gonzalez J."/>
            <person name="Henrissat B."/>
            <person name="Kuo A."/>
            <person name="Liang C."/>
            <person name="Lipzen A."/>
            <person name="Lutzoni F."/>
            <person name="Magnuson J."/>
            <person name="Mondo S."/>
            <person name="Nolan M."/>
            <person name="Ohm R."/>
            <person name="Pangilinan J."/>
            <person name="Park H.-J."/>
            <person name="Ramirez L."/>
            <person name="Alfaro M."/>
            <person name="Sun H."/>
            <person name="Tritt A."/>
            <person name="Yoshinaga Y."/>
            <person name="Zwiers L.-H."/>
            <person name="Turgeon B."/>
            <person name="Goodwin S."/>
            <person name="Spatafora J."/>
            <person name="Crous P."/>
            <person name="Grigoriev I."/>
        </authorList>
    </citation>
    <scope>NUCLEOTIDE SEQUENCE</scope>
    <source>
        <strain evidence="1">CBS 113818</strain>
    </source>
</reference>
<evidence type="ECO:0000313" key="1">
    <source>
        <dbReference type="EMBL" id="KAF2822568.1"/>
    </source>
</evidence>
<dbReference type="EMBL" id="MU006234">
    <property type="protein sequence ID" value="KAF2822568.1"/>
    <property type="molecule type" value="Genomic_DNA"/>
</dbReference>
<sequence>MSVRISGLLGDTSEGLAYGCYDAKNTTSYKSRVIEVRDMQEARKAGNALIAREILQAHPEVSAGPLLAWKILAPLNQVTVCLPITFNIHGAFSSLDGNSPATFSVNTGISSKKVSQTHSADTSRCPAHYALWLRFSDGTDTILHLR</sequence>
<name>A0A6A6ZNX6_9PLEO</name>